<dbReference type="OrthoDB" id="5556956at2759"/>
<accession>A0A9W8ZV23</accession>
<organism evidence="2 3">
    <name type="scientific">Lentinula aciculospora</name>
    <dbReference type="NCBI Taxonomy" id="153920"/>
    <lineage>
        <taxon>Eukaryota</taxon>
        <taxon>Fungi</taxon>
        <taxon>Dikarya</taxon>
        <taxon>Basidiomycota</taxon>
        <taxon>Agaricomycotina</taxon>
        <taxon>Agaricomycetes</taxon>
        <taxon>Agaricomycetidae</taxon>
        <taxon>Agaricales</taxon>
        <taxon>Marasmiineae</taxon>
        <taxon>Omphalotaceae</taxon>
        <taxon>Lentinula</taxon>
    </lineage>
</organism>
<feature type="region of interest" description="Disordered" evidence="1">
    <location>
        <begin position="134"/>
        <end position="155"/>
    </location>
</feature>
<comment type="caution">
    <text evidence="2">The sequence shown here is derived from an EMBL/GenBank/DDBJ whole genome shotgun (WGS) entry which is preliminary data.</text>
</comment>
<dbReference type="GO" id="GO:0005730">
    <property type="term" value="C:nucleolus"/>
    <property type="evidence" value="ECO:0007669"/>
    <property type="project" value="TreeGrafter"/>
</dbReference>
<sequence>MADHDELLGILQAHGQNFLSSFKAGIGEVSKTNKKTAVHSKVDKEAEEEEWEEEEWEGIKFGSECEGSECEEGITSNITILGFEQNDDDFTAASSSASTPNVLVFSEKSTASKLERDPMAKYHTKTFMSSKISKLREEAAPANSSERTDEDLKEQSNIQNDALLHKLVHTKLLSGSLNSELELTPSQRRKALSGRIVELTGDAKLGRGERLVRTAEHNKASKRVREGLMQKQKERRAAELEEAKNLGNYHPTLKRLLDPDSETAKHKKRLRGLQMGVGSFRGGILKLSREEIDSVQGQRGGITGRGRARGRRG</sequence>
<proteinExistence type="predicted"/>
<dbReference type="PANTHER" id="PTHR28096">
    <property type="entry name" value="PROTEIN FAF1"/>
    <property type="match status" value="1"/>
</dbReference>
<gene>
    <name evidence="2" type="ORF">J3R30DRAFT_3859295</name>
</gene>
<feature type="region of interest" description="Disordered" evidence="1">
    <location>
        <begin position="293"/>
        <end position="313"/>
    </location>
</feature>
<dbReference type="EMBL" id="JAOTPV010000054">
    <property type="protein sequence ID" value="KAJ4466508.1"/>
    <property type="molecule type" value="Genomic_DNA"/>
</dbReference>
<keyword evidence="3" id="KW-1185">Reference proteome</keyword>
<dbReference type="AlphaFoldDB" id="A0A9W8ZV23"/>
<dbReference type="InterPro" id="IPR053030">
    <property type="entry name" value="Ribosomal_biogenesis_FAF1-like"/>
</dbReference>
<protein>
    <submittedName>
        <fullName evidence="2">Uncharacterized protein</fullName>
    </submittedName>
</protein>
<dbReference type="GO" id="GO:0000462">
    <property type="term" value="P:maturation of SSU-rRNA from tricistronic rRNA transcript (SSU-rRNA, 5.8S rRNA, LSU-rRNA)"/>
    <property type="evidence" value="ECO:0007669"/>
    <property type="project" value="TreeGrafter"/>
</dbReference>
<name>A0A9W8ZV23_9AGAR</name>
<evidence type="ECO:0000256" key="1">
    <source>
        <dbReference type="SAM" id="MobiDB-lite"/>
    </source>
</evidence>
<dbReference type="PANTHER" id="PTHR28096:SF1">
    <property type="entry name" value="PROTEIN FAF1"/>
    <property type="match status" value="1"/>
</dbReference>
<evidence type="ECO:0000313" key="3">
    <source>
        <dbReference type="Proteomes" id="UP001150266"/>
    </source>
</evidence>
<evidence type="ECO:0000313" key="2">
    <source>
        <dbReference type="EMBL" id="KAJ4466508.1"/>
    </source>
</evidence>
<dbReference type="Proteomes" id="UP001150266">
    <property type="component" value="Unassembled WGS sequence"/>
</dbReference>
<reference evidence="2" key="1">
    <citation type="submission" date="2022-08" db="EMBL/GenBank/DDBJ databases">
        <title>A Global Phylogenomic Analysis of the Shiitake Genus Lentinula.</title>
        <authorList>
            <consortium name="DOE Joint Genome Institute"/>
            <person name="Sierra-Patev S."/>
            <person name="Min B."/>
            <person name="Naranjo-Ortiz M."/>
            <person name="Looney B."/>
            <person name="Konkel Z."/>
            <person name="Slot J.C."/>
            <person name="Sakamoto Y."/>
            <person name="Steenwyk J.L."/>
            <person name="Rokas A."/>
            <person name="Carro J."/>
            <person name="Camarero S."/>
            <person name="Ferreira P."/>
            <person name="Molpeceres G."/>
            <person name="Ruiz-Duenas F.J."/>
            <person name="Serrano A."/>
            <person name="Henrissat B."/>
            <person name="Drula E."/>
            <person name="Hughes K.W."/>
            <person name="Mata J.L."/>
            <person name="Ishikawa N.K."/>
            <person name="Vargas-Isla R."/>
            <person name="Ushijima S."/>
            <person name="Smith C.A."/>
            <person name="Ahrendt S."/>
            <person name="Andreopoulos W."/>
            <person name="He G."/>
            <person name="Labutti K."/>
            <person name="Lipzen A."/>
            <person name="Ng V."/>
            <person name="Riley R."/>
            <person name="Sandor L."/>
            <person name="Barry K."/>
            <person name="Martinez A.T."/>
            <person name="Xiao Y."/>
            <person name="Gibbons J.G."/>
            <person name="Terashima K."/>
            <person name="Grigoriev I.V."/>
            <person name="Hibbett D.S."/>
        </authorList>
    </citation>
    <scope>NUCLEOTIDE SEQUENCE</scope>
    <source>
        <strain evidence="2">JLM2183</strain>
    </source>
</reference>
<feature type="non-terminal residue" evidence="2">
    <location>
        <position position="313"/>
    </location>
</feature>